<proteinExistence type="predicted"/>
<dbReference type="AlphaFoldDB" id="A0AAD7WE55"/>
<reference evidence="2" key="1">
    <citation type="journal article" date="2023" name="Science">
        <title>Genome structures resolve the early diversification of teleost fishes.</title>
        <authorList>
            <person name="Parey E."/>
            <person name="Louis A."/>
            <person name="Montfort J."/>
            <person name="Bouchez O."/>
            <person name="Roques C."/>
            <person name="Iampietro C."/>
            <person name="Lluch J."/>
            <person name="Castinel A."/>
            <person name="Donnadieu C."/>
            <person name="Desvignes T."/>
            <person name="Floi Bucao C."/>
            <person name="Jouanno E."/>
            <person name="Wen M."/>
            <person name="Mejri S."/>
            <person name="Dirks R."/>
            <person name="Jansen H."/>
            <person name="Henkel C."/>
            <person name="Chen W.J."/>
            <person name="Zahm M."/>
            <person name="Cabau C."/>
            <person name="Klopp C."/>
            <person name="Thompson A.W."/>
            <person name="Robinson-Rechavi M."/>
            <person name="Braasch I."/>
            <person name="Lecointre G."/>
            <person name="Bobe J."/>
            <person name="Postlethwait J.H."/>
            <person name="Berthelot C."/>
            <person name="Roest Crollius H."/>
            <person name="Guiguen Y."/>
        </authorList>
    </citation>
    <scope>NUCLEOTIDE SEQUENCE</scope>
    <source>
        <strain evidence="2">NC1722</strain>
    </source>
</reference>
<comment type="caution">
    <text evidence="2">The sequence shown here is derived from an EMBL/GenBank/DDBJ whole genome shotgun (WGS) entry which is preliminary data.</text>
</comment>
<feature type="compositionally biased region" description="Basic and acidic residues" evidence="1">
    <location>
        <begin position="11"/>
        <end position="22"/>
    </location>
</feature>
<dbReference type="Proteomes" id="UP001221898">
    <property type="component" value="Unassembled WGS sequence"/>
</dbReference>
<evidence type="ECO:0000313" key="3">
    <source>
        <dbReference type="Proteomes" id="UP001221898"/>
    </source>
</evidence>
<evidence type="ECO:0000313" key="2">
    <source>
        <dbReference type="EMBL" id="KAJ8393702.1"/>
    </source>
</evidence>
<accession>A0AAD7WE55</accession>
<dbReference type="InterPro" id="IPR053309">
    <property type="entry name" value="Balbiani_Body_Formation"/>
</dbReference>
<feature type="region of interest" description="Disordered" evidence="1">
    <location>
        <begin position="1"/>
        <end position="24"/>
    </location>
</feature>
<dbReference type="PANTHER" id="PTHR38654">
    <property type="entry name" value="BUCKY BALL-RELATED"/>
    <property type="match status" value="1"/>
</dbReference>
<feature type="region of interest" description="Disordered" evidence="1">
    <location>
        <begin position="283"/>
        <end position="382"/>
    </location>
</feature>
<keyword evidence="3" id="KW-1185">Reference proteome</keyword>
<evidence type="ECO:0000256" key="1">
    <source>
        <dbReference type="SAM" id="MobiDB-lite"/>
    </source>
</evidence>
<gene>
    <name evidence="2" type="ORF">AAFF_G00057550</name>
</gene>
<dbReference type="PANTHER" id="PTHR38654:SF1">
    <property type="entry name" value="BUCKY BALL"/>
    <property type="match status" value="1"/>
</dbReference>
<organism evidence="2 3">
    <name type="scientific">Aldrovandia affinis</name>
    <dbReference type="NCBI Taxonomy" id="143900"/>
    <lineage>
        <taxon>Eukaryota</taxon>
        <taxon>Metazoa</taxon>
        <taxon>Chordata</taxon>
        <taxon>Craniata</taxon>
        <taxon>Vertebrata</taxon>
        <taxon>Euteleostomi</taxon>
        <taxon>Actinopterygii</taxon>
        <taxon>Neopterygii</taxon>
        <taxon>Teleostei</taxon>
        <taxon>Notacanthiformes</taxon>
        <taxon>Halosauridae</taxon>
        <taxon>Aldrovandia</taxon>
    </lineage>
</organism>
<feature type="region of interest" description="Disordered" evidence="1">
    <location>
        <begin position="190"/>
        <end position="225"/>
    </location>
</feature>
<sequence>MPQACSADTVGGKDDVPEKPGPELEDLPYRILRLPCDKVTTAGVLQKDNPLWYMDSLSALIPPHTYLSSLGNAAYYYSYYPPTSQERQSVLSASLDELSSRDEMFSTDLEDMDLISGHVYTGGRLAEAHHEPKQAPTGEGNVKTCSFRQECLVCPKMKMCGTCGSSLLKQTKRGKAHHSPGAYDYCTKEDTDEEVIEEEDDEDDDDGKALRNTCEPRKASMKRLSRSKRPLHLPPVRQMPKQKCKKGCCEGPGDPVVLEEQTIDYPAAPECCEEHKAMAKAEKYKGLEPRNSQSRPHPDRQWREGSMASDQESWESCGVKLRPKSCKSHPSRGQERPLRRTTCKALVCQRPRRTDLEDNEEGEFPRFHRGRGSTQRRHKMQD</sequence>
<protein>
    <submittedName>
        <fullName evidence="2">Uncharacterized protein</fullName>
    </submittedName>
</protein>
<name>A0AAD7WE55_9TELE</name>
<feature type="compositionally biased region" description="Acidic residues" evidence="1">
    <location>
        <begin position="190"/>
        <end position="206"/>
    </location>
</feature>
<feature type="compositionally biased region" description="Basic residues" evidence="1">
    <location>
        <begin position="321"/>
        <end position="330"/>
    </location>
</feature>
<dbReference type="EMBL" id="JAINUG010000134">
    <property type="protein sequence ID" value="KAJ8393702.1"/>
    <property type="molecule type" value="Genomic_DNA"/>
</dbReference>
<feature type="compositionally biased region" description="Basic residues" evidence="1">
    <location>
        <begin position="367"/>
        <end position="382"/>
    </location>
</feature>